<organism evidence="3 4">
    <name type="scientific">Cupriavidus cauae</name>
    <dbReference type="NCBI Taxonomy" id="2608999"/>
    <lineage>
        <taxon>Bacteria</taxon>
        <taxon>Pseudomonadati</taxon>
        <taxon>Pseudomonadota</taxon>
        <taxon>Betaproteobacteria</taxon>
        <taxon>Burkholderiales</taxon>
        <taxon>Burkholderiaceae</taxon>
        <taxon>Cupriavidus</taxon>
    </lineage>
</organism>
<dbReference type="RefSeq" id="WP_150081942.1">
    <property type="nucleotide sequence ID" value="NZ_VWRN01000006.1"/>
</dbReference>
<dbReference type="NCBIfam" id="TIGR02532">
    <property type="entry name" value="IV_pilin_GFxxxE"/>
    <property type="match status" value="1"/>
</dbReference>
<dbReference type="EMBL" id="VWRN01000006">
    <property type="protein sequence ID" value="KAA6133118.1"/>
    <property type="molecule type" value="Genomic_DNA"/>
</dbReference>
<protein>
    <submittedName>
        <fullName evidence="3">Type II secretion system protein GspH</fullName>
    </submittedName>
</protein>
<dbReference type="Gene3D" id="3.55.40.10">
    <property type="entry name" value="minor pseudopilin epsh domain"/>
    <property type="match status" value="1"/>
</dbReference>
<dbReference type="AlphaFoldDB" id="A0A5M8BBH5"/>
<feature type="region of interest" description="Disordered" evidence="1">
    <location>
        <begin position="1"/>
        <end position="26"/>
    </location>
</feature>
<dbReference type="InterPro" id="IPR045584">
    <property type="entry name" value="Pilin-like"/>
</dbReference>
<dbReference type="Proteomes" id="UP000324324">
    <property type="component" value="Unassembled WGS sequence"/>
</dbReference>
<name>A0A5M8BBH5_9BURK</name>
<comment type="caution">
    <text evidence="3">The sequence shown here is derived from an EMBL/GenBank/DDBJ whole genome shotgun (WGS) entry which is preliminary data.</text>
</comment>
<keyword evidence="2" id="KW-0472">Membrane</keyword>
<accession>A0A5M8BBH5</accession>
<keyword evidence="2" id="KW-0812">Transmembrane</keyword>
<evidence type="ECO:0000256" key="1">
    <source>
        <dbReference type="SAM" id="MobiDB-lite"/>
    </source>
</evidence>
<gene>
    <name evidence="3" type="primary">gspH</name>
    <name evidence="3" type="ORF">F1599_01480</name>
</gene>
<dbReference type="InterPro" id="IPR012902">
    <property type="entry name" value="N_methyl_site"/>
</dbReference>
<evidence type="ECO:0000256" key="2">
    <source>
        <dbReference type="SAM" id="Phobius"/>
    </source>
</evidence>
<reference evidence="3 4" key="1">
    <citation type="submission" date="2019-09" db="EMBL/GenBank/DDBJ databases">
        <title>Isolation of a novel species in the genus Cupriavidus from patients with sepsis using whole genome sequencing.</title>
        <authorList>
            <person name="Kweon O.J."/>
            <person name="Lee M.-K."/>
        </authorList>
    </citation>
    <scope>NUCLEOTIDE SEQUENCE [LARGE SCALE GENOMIC DNA]</scope>
    <source>
        <strain evidence="3 4">MKL-01</strain>
    </source>
</reference>
<proteinExistence type="predicted"/>
<keyword evidence="2" id="KW-1133">Transmembrane helix</keyword>
<sequence length="179" mass="19275">MATGAHRSHPSQPPCPPGASRARGASRKGSRGFTLLELLVVMVLAGIVVSMVAINATPNERGRILDDGQKVARLFELAQEEAQLRARPLAWEADPQGWRFLEATPSGWMPLLDDVFAPGQWRLPLDQVAVTAGAAGQGGARLVFGREWIDAPRQLVLVRGNIRVEVTGDGTGRYFASAQ</sequence>
<dbReference type="Pfam" id="PF07963">
    <property type="entry name" value="N_methyl"/>
    <property type="match status" value="1"/>
</dbReference>
<feature type="transmembrane region" description="Helical" evidence="2">
    <location>
        <begin position="33"/>
        <end position="54"/>
    </location>
</feature>
<dbReference type="PROSITE" id="PS00409">
    <property type="entry name" value="PROKAR_NTER_METHYL"/>
    <property type="match status" value="1"/>
</dbReference>
<keyword evidence="4" id="KW-1185">Reference proteome</keyword>
<dbReference type="SUPFAM" id="SSF54523">
    <property type="entry name" value="Pili subunits"/>
    <property type="match status" value="1"/>
</dbReference>
<evidence type="ECO:0000313" key="3">
    <source>
        <dbReference type="EMBL" id="KAA6133118.1"/>
    </source>
</evidence>
<evidence type="ECO:0000313" key="4">
    <source>
        <dbReference type="Proteomes" id="UP000324324"/>
    </source>
</evidence>